<dbReference type="PANTHER" id="PTHR12694:SF8">
    <property type="entry name" value="TRANSCRIPTION INITIATION FACTOR IIA SUBUNIT 1"/>
    <property type="match status" value="1"/>
</dbReference>
<comment type="subcellular location">
    <subcellularLocation>
        <location evidence="1">Nucleus</location>
    </subcellularLocation>
</comment>
<keyword evidence="3" id="KW-0804">Transcription</keyword>
<proteinExistence type="inferred from homology"/>
<evidence type="ECO:0000313" key="5">
    <source>
        <dbReference type="EMBL" id="OUS42018.1"/>
    </source>
</evidence>
<evidence type="ECO:0000256" key="3">
    <source>
        <dbReference type="ARBA" id="ARBA00023163"/>
    </source>
</evidence>
<dbReference type="GO" id="GO:0005672">
    <property type="term" value="C:transcription factor TFIIA complex"/>
    <property type="evidence" value="ECO:0007669"/>
    <property type="project" value="InterPro"/>
</dbReference>
<dbReference type="GO" id="GO:0006367">
    <property type="term" value="P:transcription initiation at RNA polymerase II promoter"/>
    <property type="evidence" value="ECO:0007669"/>
    <property type="project" value="InterPro"/>
</dbReference>
<dbReference type="InterPro" id="IPR004855">
    <property type="entry name" value="TFIIA_asu/bsu"/>
</dbReference>
<evidence type="ECO:0000256" key="2">
    <source>
        <dbReference type="ARBA" id="ARBA00010059"/>
    </source>
</evidence>
<reference evidence="5" key="1">
    <citation type="submission" date="2017-04" db="EMBL/GenBank/DDBJ databases">
        <title>Population genomics of picophytoplankton unveils novel chromosome hypervariability.</title>
        <authorList>
            <consortium name="DOE Joint Genome Institute"/>
            <person name="Blanc-Mathieu R."/>
            <person name="Krasovec M."/>
            <person name="Hebrard M."/>
            <person name="Yau S."/>
            <person name="Desgranges E."/>
            <person name="Martin J."/>
            <person name="Schackwitz W."/>
            <person name="Kuo A."/>
            <person name="Salin G."/>
            <person name="Donnadieu C."/>
            <person name="Desdevises Y."/>
            <person name="Sanchez-Ferandin S."/>
            <person name="Moreau H."/>
            <person name="Rivals E."/>
            <person name="Grigoriev I.V."/>
            <person name="Grimsley N."/>
            <person name="Eyre-Walker A."/>
            <person name="Piganeau G."/>
        </authorList>
    </citation>
    <scope>NUCLEOTIDE SEQUENCE [LARGE SCALE GENOMIC DNA]</scope>
    <source>
        <strain evidence="5">RCC 1115</strain>
    </source>
</reference>
<evidence type="ECO:0000256" key="1">
    <source>
        <dbReference type="ARBA" id="ARBA00004123"/>
    </source>
</evidence>
<sequence>MSEKAKSNTMIPHVKLFRKSYVLQVSLSYFSLNDYRDGHDSRAEEFTLSSESEEELRDYNLESADVLLGQFEKVSRTKSKWKCFLKDGIITVDGKDLAFSRAVGEFRWA</sequence>
<comment type="similarity">
    <text evidence="2">Belongs to the TFIIA subunit 1 family.</text>
</comment>
<evidence type="ECO:0000256" key="4">
    <source>
        <dbReference type="ARBA" id="ARBA00023242"/>
    </source>
</evidence>
<dbReference type="SUPFAM" id="SSF50784">
    <property type="entry name" value="Transcription factor IIA (TFIIA), beta-barrel domain"/>
    <property type="match status" value="1"/>
</dbReference>
<organism evidence="5">
    <name type="scientific">Ostreococcus tauri</name>
    <name type="common">Marine green alga</name>
    <dbReference type="NCBI Taxonomy" id="70448"/>
    <lineage>
        <taxon>Eukaryota</taxon>
        <taxon>Viridiplantae</taxon>
        <taxon>Chlorophyta</taxon>
        <taxon>Mamiellophyceae</taxon>
        <taxon>Mamiellales</taxon>
        <taxon>Bathycoccaceae</taxon>
        <taxon>Ostreococcus</taxon>
    </lineage>
</organism>
<gene>
    <name evidence="5" type="ORF">BE221DRAFT_142744</name>
</gene>
<dbReference type="Proteomes" id="UP000195557">
    <property type="component" value="Unassembled WGS sequence"/>
</dbReference>
<keyword evidence="4" id="KW-0539">Nucleus</keyword>
<dbReference type="EMBL" id="KZ155839">
    <property type="protein sequence ID" value="OUS42018.1"/>
    <property type="molecule type" value="Genomic_DNA"/>
</dbReference>
<dbReference type="InterPro" id="IPR009088">
    <property type="entry name" value="TFIIA_b-brl"/>
</dbReference>
<accession>A0A1Y5HXL2</accession>
<dbReference type="CDD" id="cd07976">
    <property type="entry name" value="TFIIA_alpha_beta_like"/>
    <property type="match status" value="1"/>
</dbReference>
<dbReference type="Pfam" id="PF03153">
    <property type="entry name" value="TFIIA"/>
    <property type="match status" value="1"/>
</dbReference>
<name>A0A1Y5HXL2_OSTTA</name>
<dbReference type="PANTHER" id="PTHR12694">
    <property type="entry name" value="TRANSCRIPTION INITIATION FACTOR IIA SUBUNIT 1"/>
    <property type="match status" value="1"/>
</dbReference>
<protein>
    <submittedName>
        <fullName evidence="5">Transcription factor IIA, alpha/beta subunit-domain-containing protein</fullName>
    </submittedName>
</protein>
<dbReference type="AlphaFoldDB" id="A0A1Y5HXL2"/>
<dbReference type="Gene3D" id="2.30.18.10">
    <property type="entry name" value="Transcription factor IIA (TFIIA), beta-barrel domain"/>
    <property type="match status" value="1"/>
</dbReference>